<dbReference type="EMBL" id="CABVHJ010000001">
    <property type="protein sequence ID" value="VVM43654.1"/>
    <property type="molecule type" value="Genomic_DNA"/>
</dbReference>
<dbReference type="InterPro" id="IPR045269">
    <property type="entry name" value="Atg1-like"/>
</dbReference>
<accession>A0A5E6PJG6</accession>
<keyword evidence="3" id="KW-0418">Kinase</keyword>
<dbReference type="GO" id="GO:0005829">
    <property type="term" value="C:cytosol"/>
    <property type="evidence" value="ECO:0007669"/>
    <property type="project" value="TreeGrafter"/>
</dbReference>
<feature type="domain" description="Protein kinase" evidence="5">
    <location>
        <begin position="22"/>
        <end position="284"/>
    </location>
</feature>
<evidence type="ECO:0000259" key="5">
    <source>
        <dbReference type="PROSITE" id="PS50011"/>
    </source>
</evidence>
<dbReference type="PANTHER" id="PTHR24348:SF22">
    <property type="entry name" value="NON-SPECIFIC SERINE_THREONINE PROTEIN KINASE"/>
    <property type="match status" value="1"/>
</dbReference>
<dbReference type="PROSITE" id="PS50011">
    <property type="entry name" value="PROTEIN_KINASE_DOM"/>
    <property type="match status" value="1"/>
</dbReference>
<dbReference type="RefSeq" id="WP_150649129.1">
    <property type="nucleotide sequence ID" value="NZ_CABVHJ010000001.1"/>
</dbReference>
<dbReference type="SMART" id="SM00220">
    <property type="entry name" value="S_TKc"/>
    <property type="match status" value="1"/>
</dbReference>
<dbReference type="AlphaFoldDB" id="A0A5E6PJG6"/>
<dbReference type="GO" id="GO:0004674">
    <property type="term" value="F:protein serine/threonine kinase activity"/>
    <property type="evidence" value="ECO:0007669"/>
    <property type="project" value="InterPro"/>
</dbReference>
<evidence type="ECO:0000256" key="1">
    <source>
        <dbReference type="ARBA" id="ARBA00022679"/>
    </source>
</evidence>
<keyword evidence="4" id="KW-0067">ATP-binding</keyword>
<keyword evidence="2" id="KW-0547">Nucleotide-binding</keyword>
<reference evidence="6 7" key="1">
    <citation type="submission" date="2019-09" db="EMBL/GenBank/DDBJ databases">
        <authorList>
            <person name="Chandra G."/>
            <person name="Truman W A."/>
        </authorList>
    </citation>
    <scope>NUCLEOTIDE SEQUENCE [LARGE SCALE GENOMIC DNA]</scope>
    <source>
        <strain evidence="6">PS655</strain>
    </source>
</reference>
<dbReference type="GO" id="GO:0005524">
    <property type="term" value="F:ATP binding"/>
    <property type="evidence" value="ECO:0007669"/>
    <property type="project" value="UniProtKB-KW"/>
</dbReference>
<dbReference type="Proteomes" id="UP000327167">
    <property type="component" value="Unassembled WGS sequence"/>
</dbReference>
<evidence type="ECO:0000256" key="3">
    <source>
        <dbReference type="ARBA" id="ARBA00022777"/>
    </source>
</evidence>
<gene>
    <name evidence="6" type="ORF">PS655_00425</name>
</gene>
<dbReference type="Gene3D" id="1.10.510.10">
    <property type="entry name" value="Transferase(Phosphotransferase) domain 1"/>
    <property type="match status" value="1"/>
</dbReference>
<name>A0A5E6PJG6_PSEFL</name>
<dbReference type="GO" id="GO:0034045">
    <property type="term" value="C:phagophore assembly site membrane"/>
    <property type="evidence" value="ECO:0007669"/>
    <property type="project" value="TreeGrafter"/>
</dbReference>
<dbReference type="InterPro" id="IPR011009">
    <property type="entry name" value="Kinase-like_dom_sf"/>
</dbReference>
<dbReference type="SUPFAM" id="SSF56112">
    <property type="entry name" value="Protein kinase-like (PK-like)"/>
    <property type="match status" value="1"/>
</dbReference>
<protein>
    <recommendedName>
        <fullName evidence="5">Protein kinase domain-containing protein</fullName>
    </recommendedName>
</protein>
<evidence type="ECO:0000256" key="2">
    <source>
        <dbReference type="ARBA" id="ARBA00022741"/>
    </source>
</evidence>
<proteinExistence type="predicted"/>
<evidence type="ECO:0000256" key="4">
    <source>
        <dbReference type="ARBA" id="ARBA00022840"/>
    </source>
</evidence>
<evidence type="ECO:0000313" key="6">
    <source>
        <dbReference type="EMBL" id="VVM43654.1"/>
    </source>
</evidence>
<dbReference type="PANTHER" id="PTHR24348">
    <property type="entry name" value="SERINE/THREONINE-PROTEIN KINASE UNC-51-RELATED"/>
    <property type="match status" value="1"/>
</dbReference>
<dbReference type="Pfam" id="PF00069">
    <property type="entry name" value="Pkinase"/>
    <property type="match status" value="1"/>
</dbReference>
<organism evidence="6 7">
    <name type="scientific">Pseudomonas fluorescens</name>
    <dbReference type="NCBI Taxonomy" id="294"/>
    <lineage>
        <taxon>Bacteria</taxon>
        <taxon>Pseudomonadati</taxon>
        <taxon>Pseudomonadota</taxon>
        <taxon>Gammaproteobacteria</taxon>
        <taxon>Pseudomonadales</taxon>
        <taxon>Pseudomonadaceae</taxon>
        <taxon>Pseudomonas</taxon>
    </lineage>
</organism>
<dbReference type="InterPro" id="IPR000719">
    <property type="entry name" value="Prot_kinase_dom"/>
</dbReference>
<keyword evidence="1" id="KW-0808">Transferase</keyword>
<sequence>MDFAEAKVFSDKLIAGQEVAGWKLTGYISHGKSAVILHAQHAERVAVLKVFHPALTEQYGREAQQVRVNRERTLIEKRHKNIVNIIDAGVCENTGHFFVAMEVAEGRPLSEVLHLIPPQNIAVLIEQLASAAMQLEMWGFTHRDIKPSNIHVNEDFSSLKLLDFGVMKPHGDSSATLLQVSKAFIGTHQYSPPEMIHGREDDSLNGWRAITFYQIGAVLHDLIIRKPIFYNATGRHADLVVAINNEQVVVASDEVDNHLCSLATRCLLKQPLERLELVCWEDFMISDSEPSKPSLSARKDALQKRLRLNNIIGRTDVLERLESRRLDEVRVAQTVNFARAQFDAALAELSTIMPSRATAINGHIYPGPAITYAFDPAPKLGLNTNFRFQIAIETFQDRQTVDVYVRASKGLADTEIGWTKLGPALENLETFSDKFQDWMITIIEELIAE</sequence>
<evidence type="ECO:0000313" key="7">
    <source>
        <dbReference type="Proteomes" id="UP000327167"/>
    </source>
</evidence>
<dbReference type="GO" id="GO:0005776">
    <property type="term" value="C:autophagosome"/>
    <property type="evidence" value="ECO:0007669"/>
    <property type="project" value="TreeGrafter"/>
</dbReference>
<dbReference type="GO" id="GO:0042594">
    <property type="term" value="P:response to starvation"/>
    <property type="evidence" value="ECO:0007669"/>
    <property type="project" value="TreeGrafter"/>
</dbReference>